<feature type="compositionally biased region" description="Polar residues" evidence="1">
    <location>
        <begin position="219"/>
        <end position="229"/>
    </location>
</feature>
<organism evidence="2 3">
    <name type="scientific">Didymella exigua CBS 183.55</name>
    <dbReference type="NCBI Taxonomy" id="1150837"/>
    <lineage>
        <taxon>Eukaryota</taxon>
        <taxon>Fungi</taxon>
        <taxon>Dikarya</taxon>
        <taxon>Ascomycota</taxon>
        <taxon>Pezizomycotina</taxon>
        <taxon>Dothideomycetes</taxon>
        <taxon>Pleosporomycetidae</taxon>
        <taxon>Pleosporales</taxon>
        <taxon>Pleosporineae</taxon>
        <taxon>Didymellaceae</taxon>
        <taxon>Didymella</taxon>
    </lineage>
</organism>
<name>A0A6A5RKN1_9PLEO</name>
<dbReference type="Proteomes" id="UP000800082">
    <property type="component" value="Unassembled WGS sequence"/>
</dbReference>
<evidence type="ECO:0000256" key="1">
    <source>
        <dbReference type="SAM" id="MobiDB-lite"/>
    </source>
</evidence>
<feature type="region of interest" description="Disordered" evidence="1">
    <location>
        <begin position="362"/>
        <end position="383"/>
    </location>
</feature>
<feature type="compositionally biased region" description="Low complexity" evidence="1">
    <location>
        <begin position="243"/>
        <end position="258"/>
    </location>
</feature>
<evidence type="ECO:0000313" key="2">
    <source>
        <dbReference type="EMBL" id="KAF1928013.1"/>
    </source>
</evidence>
<feature type="compositionally biased region" description="Polar residues" evidence="1">
    <location>
        <begin position="11"/>
        <end position="20"/>
    </location>
</feature>
<evidence type="ECO:0000313" key="3">
    <source>
        <dbReference type="Proteomes" id="UP000800082"/>
    </source>
</evidence>
<dbReference type="AlphaFoldDB" id="A0A6A5RKN1"/>
<keyword evidence="3" id="KW-1185">Reference proteome</keyword>
<dbReference type="RefSeq" id="XP_033448265.1">
    <property type="nucleotide sequence ID" value="XM_033587727.1"/>
</dbReference>
<feature type="region of interest" description="Disordered" evidence="1">
    <location>
        <begin position="11"/>
        <end position="268"/>
    </location>
</feature>
<gene>
    <name evidence="2" type="ORF">M421DRAFT_166393</name>
</gene>
<protein>
    <submittedName>
        <fullName evidence="2">Uncharacterized protein</fullName>
    </submittedName>
</protein>
<proteinExistence type="predicted"/>
<feature type="compositionally biased region" description="Polar residues" evidence="1">
    <location>
        <begin position="98"/>
        <end position="113"/>
    </location>
</feature>
<feature type="compositionally biased region" description="Basic and acidic residues" evidence="1">
    <location>
        <begin position="133"/>
        <end position="142"/>
    </location>
</feature>
<sequence>MCEPLHLQYKHQLTNVQDGSDSPPPSPELGMGSPSGSEIGDLELDDADRQDVADAGPSATPGFQQQEIDSAAECASKEAAKRLPRRHHIQLPPLESAQRASTDIENAQLKTPSPTCPPIRRSARAKSTLIYDQRYHPMDDVIRPSQAAKRRSLHGERPPLGSGVDGDGSEESGSDVGSMAGDDDSDGEESQPTRGRKRKRVRTLTSEPTRRSSRRRTNPKVSYNMNIHPQDSDLKRVWACDGSKSSPSPAKPTKPAEAMSSTMETSSDDFEEVCRTLLVDDSEDCSSEPVPEPLPGSSIHHSHTLVPVTKQDQEMVDKYPALRSDVAYFSADQGVWPVVKGLPFQIFTERIEDQLSAEAEAASPFRYEDEDKENDVVNPELAPRPNPLGGISIIPASHYRRAPGIYTTSGHDSIASNAFYVNPQFEASPYGLTWSDGAHDVHISGTNDCPVPDYVRILASGEHLPRASMTAENCHSRRDHNIASSFPIRGLEGLEFFR</sequence>
<dbReference type="OrthoDB" id="5430111at2759"/>
<dbReference type="EMBL" id="ML978970">
    <property type="protein sequence ID" value="KAF1928013.1"/>
    <property type="molecule type" value="Genomic_DNA"/>
</dbReference>
<accession>A0A6A5RKN1</accession>
<reference evidence="2" key="1">
    <citation type="journal article" date="2020" name="Stud. Mycol.">
        <title>101 Dothideomycetes genomes: a test case for predicting lifestyles and emergence of pathogens.</title>
        <authorList>
            <person name="Haridas S."/>
            <person name="Albert R."/>
            <person name="Binder M."/>
            <person name="Bloem J."/>
            <person name="Labutti K."/>
            <person name="Salamov A."/>
            <person name="Andreopoulos B."/>
            <person name="Baker S."/>
            <person name="Barry K."/>
            <person name="Bills G."/>
            <person name="Bluhm B."/>
            <person name="Cannon C."/>
            <person name="Castanera R."/>
            <person name="Culley D."/>
            <person name="Daum C."/>
            <person name="Ezra D."/>
            <person name="Gonzalez J."/>
            <person name="Henrissat B."/>
            <person name="Kuo A."/>
            <person name="Liang C."/>
            <person name="Lipzen A."/>
            <person name="Lutzoni F."/>
            <person name="Magnuson J."/>
            <person name="Mondo S."/>
            <person name="Nolan M."/>
            <person name="Ohm R."/>
            <person name="Pangilinan J."/>
            <person name="Park H.-J."/>
            <person name="Ramirez L."/>
            <person name="Alfaro M."/>
            <person name="Sun H."/>
            <person name="Tritt A."/>
            <person name="Yoshinaga Y."/>
            <person name="Zwiers L.-H."/>
            <person name="Turgeon B."/>
            <person name="Goodwin S."/>
            <person name="Spatafora J."/>
            <person name="Crous P."/>
            <person name="Grigoriev I."/>
        </authorList>
    </citation>
    <scope>NUCLEOTIDE SEQUENCE</scope>
    <source>
        <strain evidence="2">CBS 183.55</strain>
    </source>
</reference>
<dbReference type="GeneID" id="54345373"/>